<dbReference type="GO" id="GO:0005524">
    <property type="term" value="F:ATP binding"/>
    <property type="evidence" value="ECO:0007669"/>
    <property type="project" value="UniProtKB-KW"/>
</dbReference>
<evidence type="ECO:0000256" key="2">
    <source>
        <dbReference type="ARBA" id="ARBA00007599"/>
    </source>
</evidence>
<proteinExistence type="inferred from homology"/>
<dbReference type="GO" id="GO:0016740">
    <property type="term" value="F:transferase activity"/>
    <property type="evidence" value="ECO:0007669"/>
    <property type="project" value="UniProtKB-KW"/>
</dbReference>
<dbReference type="PANTHER" id="PTHR33540">
    <property type="entry name" value="TRNA THREONYLCARBAMOYLADENOSINE BIOSYNTHESIS PROTEIN TSAE"/>
    <property type="match status" value="1"/>
</dbReference>
<dbReference type="RefSeq" id="WP_119886428.1">
    <property type="nucleotide sequence ID" value="NZ_CP067169.1"/>
</dbReference>
<feature type="signal peptide" evidence="11">
    <location>
        <begin position="1"/>
        <end position="23"/>
    </location>
</feature>
<dbReference type="InterPro" id="IPR002575">
    <property type="entry name" value="Aminoglycoside_PTrfase"/>
</dbReference>
<evidence type="ECO:0000256" key="10">
    <source>
        <dbReference type="ARBA" id="ARBA00032441"/>
    </source>
</evidence>
<evidence type="ECO:0000256" key="1">
    <source>
        <dbReference type="ARBA" id="ARBA00004496"/>
    </source>
</evidence>
<dbReference type="Proteomes" id="UP000285530">
    <property type="component" value="Unassembled WGS sequence"/>
</dbReference>
<reference evidence="13 14" key="1">
    <citation type="submission" date="2018-09" db="EMBL/GenBank/DDBJ databases">
        <title>Paracoccus onubensis nov. sp. a moderate halophilic bacterium isolated from Gruta de las Maravillas (Aracena, Spain).</title>
        <authorList>
            <person name="Jurado V."/>
            <person name="Gutierrez-Patricio S."/>
            <person name="Gonzalez-Pimentel J.L."/>
            <person name="Laiz L."/>
            <person name="Saiz-Jimenez C."/>
        </authorList>
    </citation>
    <scope>NUCLEOTIDE SEQUENCE [LARGE SCALE GENOMIC DNA]</scope>
    <source>
        <strain evidence="13 14">DSM 19484</strain>
    </source>
</reference>
<comment type="subcellular location">
    <subcellularLocation>
        <location evidence="1">Cytoplasm</location>
    </subcellularLocation>
</comment>
<keyword evidence="6" id="KW-0479">Metal-binding</keyword>
<dbReference type="NCBIfam" id="TIGR00150">
    <property type="entry name" value="T6A_YjeE"/>
    <property type="match status" value="1"/>
</dbReference>
<evidence type="ECO:0000256" key="6">
    <source>
        <dbReference type="ARBA" id="ARBA00022723"/>
    </source>
</evidence>
<evidence type="ECO:0000259" key="12">
    <source>
        <dbReference type="Pfam" id="PF01636"/>
    </source>
</evidence>
<feature type="chain" id="PRO_5019063234" description="tRNA threonylcarbamoyladenosine biosynthesis protein TsaE" evidence="11">
    <location>
        <begin position="24"/>
        <end position="461"/>
    </location>
</feature>
<keyword evidence="5" id="KW-0819">tRNA processing</keyword>
<gene>
    <name evidence="13" type="primary">tsaE</name>
    <name evidence="13" type="ORF">D3P06_09925</name>
</gene>
<dbReference type="AlphaFoldDB" id="A0A418ZVC3"/>
<comment type="caution">
    <text evidence="13">The sequence shown here is derived from an EMBL/GenBank/DDBJ whole genome shotgun (WGS) entry which is preliminary data.</text>
</comment>
<dbReference type="GO" id="GO:0005737">
    <property type="term" value="C:cytoplasm"/>
    <property type="evidence" value="ECO:0007669"/>
    <property type="project" value="UniProtKB-SubCell"/>
</dbReference>
<dbReference type="GO" id="GO:0046872">
    <property type="term" value="F:metal ion binding"/>
    <property type="evidence" value="ECO:0007669"/>
    <property type="project" value="UniProtKB-KW"/>
</dbReference>
<feature type="domain" description="Aminoglycoside phosphotransferase" evidence="12">
    <location>
        <begin position="163"/>
        <end position="377"/>
    </location>
</feature>
<dbReference type="Pfam" id="PF01636">
    <property type="entry name" value="APH"/>
    <property type="match status" value="1"/>
</dbReference>
<dbReference type="InterPro" id="IPR011009">
    <property type="entry name" value="Kinase-like_dom_sf"/>
</dbReference>
<dbReference type="GO" id="GO:0002949">
    <property type="term" value="P:tRNA threonylcarbamoyladenosine modification"/>
    <property type="evidence" value="ECO:0007669"/>
    <property type="project" value="InterPro"/>
</dbReference>
<dbReference type="EMBL" id="QZEV01000044">
    <property type="protein sequence ID" value="RJL03998.1"/>
    <property type="molecule type" value="Genomic_DNA"/>
</dbReference>
<keyword evidence="11" id="KW-0732">Signal</keyword>
<keyword evidence="4" id="KW-0963">Cytoplasm</keyword>
<keyword evidence="14" id="KW-1185">Reference proteome</keyword>
<accession>A0A418ZVC3</accession>
<name>A0A418ZVC3_9RHOB</name>
<evidence type="ECO:0000256" key="11">
    <source>
        <dbReference type="SAM" id="SignalP"/>
    </source>
</evidence>
<evidence type="ECO:0000313" key="13">
    <source>
        <dbReference type="EMBL" id="RJL03998.1"/>
    </source>
</evidence>
<dbReference type="InterPro" id="IPR027417">
    <property type="entry name" value="P-loop_NTPase"/>
</dbReference>
<evidence type="ECO:0000313" key="14">
    <source>
        <dbReference type="Proteomes" id="UP000285530"/>
    </source>
</evidence>
<dbReference type="SUPFAM" id="SSF52540">
    <property type="entry name" value="P-loop containing nucleoside triphosphate hydrolases"/>
    <property type="match status" value="1"/>
</dbReference>
<evidence type="ECO:0000256" key="8">
    <source>
        <dbReference type="ARBA" id="ARBA00022840"/>
    </source>
</evidence>
<evidence type="ECO:0000256" key="5">
    <source>
        <dbReference type="ARBA" id="ARBA00022694"/>
    </source>
</evidence>
<evidence type="ECO:0000256" key="3">
    <source>
        <dbReference type="ARBA" id="ARBA00019010"/>
    </source>
</evidence>
<dbReference type="InterPro" id="IPR003442">
    <property type="entry name" value="T6A_TsaE"/>
</dbReference>
<keyword evidence="8" id="KW-0067">ATP-binding</keyword>
<dbReference type="OrthoDB" id="9809275at2"/>
<protein>
    <recommendedName>
        <fullName evidence="3">tRNA threonylcarbamoyladenosine biosynthesis protein TsaE</fullName>
    </recommendedName>
    <alternativeName>
        <fullName evidence="10">t(6)A37 threonylcarbamoyladenosine biosynthesis protein TsaE</fullName>
    </alternativeName>
</protein>
<evidence type="ECO:0000256" key="7">
    <source>
        <dbReference type="ARBA" id="ARBA00022741"/>
    </source>
</evidence>
<dbReference type="Pfam" id="PF02367">
    <property type="entry name" value="TsaE"/>
    <property type="match status" value="1"/>
</dbReference>
<sequence>MTVTLTASQTLTAALARMLAAQALPPAAILLDGPVGAGKTHFARAFIRARQGQAAEDVPSPTYTLVQTYDDPMGTEIWHADLYRLTDPAELAELGLEDALDHAICLIEWPDRLADRPPGAILLSLMDHADPDLRWIVLDMPDAARLAARAVFVHDAGWDEARVTPLAGDASARRYFRLEGSGGAVLMDDPSGSVPAFAAMTGWLRDHGFGAPRIMAADPDAGFLLLEDLGDDLVARVLADRPDLAPRIQDRITDLLVSLQAAPPPAGLAVLDGPAMGDLAALFTRTYPGADLPDLPALIGDLHDRLGAGVAPVLSLRDFHAENLIWRGEDPIGLLDYQDAVLAHPAYDPVSAWQDARRDIDPGVEAAQIRRFLDATGHEDAAFRAAYALIGAQRALRILGVFARLAIRDGKPRYLDFMPRVWGNLQRNLAHPALAPLRAALHDVPSPRDGAIERIRAACRP</sequence>
<dbReference type="Gene3D" id="3.30.200.20">
    <property type="entry name" value="Phosphorylase Kinase, domain 1"/>
    <property type="match status" value="1"/>
</dbReference>
<evidence type="ECO:0000256" key="9">
    <source>
        <dbReference type="ARBA" id="ARBA00022842"/>
    </source>
</evidence>
<comment type="similarity">
    <text evidence="2">Belongs to the TsaE family.</text>
</comment>
<keyword evidence="7" id="KW-0547">Nucleotide-binding</keyword>
<evidence type="ECO:0000256" key="4">
    <source>
        <dbReference type="ARBA" id="ARBA00022490"/>
    </source>
</evidence>
<dbReference type="Gene3D" id="3.90.1200.10">
    <property type="match status" value="1"/>
</dbReference>
<organism evidence="13 14">
    <name type="scientific">Paracoccus aestuarii</name>
    <dbReference type="NCBI Taxonomy" id="453842"/>
    <lineage>
        <taxon>Bacteria</taxon>
        <taxon>Pseudomonadati</taxon>
        <taxon>Pseudomonadota</taxon>
        <taxon>Alphaproteobacteria</taxon>
        <taxon>Rhodobacterales</taxon>
        <taxon>Paracoccaceae</taxon>
        <taxon>Paracoccus</taxon>
    </lineage>
</organism>
<dbReference type="PANTHER" id="PTHR33540:SF2">
    <property type="entry name" value="TRNA THREONYLCARBAMOYLADENOSINE BIOSYNTHESIS PROTEIN TSAE"/>
    <property type="match status" value="1"/>
</dbReference>
<dbReference type="SUPFAM" id="SSF56112">
    <property type="entry name" value="Protein kinase-like (PK-like)"/>
    <property type="match status" value="1"/>
</dbReference>
<keyword evidence="9" id="KW-0460">Magnesium</keyword>
<dbReference type="Gene3D" id="3.40.50.300">
    <property type="entry name" value="P-loop containing nucleotide triphosphate hydrolases"/>
    <property type="match status" value="1"/>
</dbReference>
<keyword evidence="13" id="KW-0808">Transferase</keyword>